<dbReference type="EMBL" id="JBHSPA010000038">
    <property type="protein sequence ID" value="MFC5828546.1"/>
    <property type="molecule type" value="Genomic_DNA"/>
</dbReference>
<sequence>MRILIRHAHGSFVRGAHGCVPPPVPGRGPDGRERAVTFDRPRRAREAPWGRLPASL</sequence>
<name>A0ABW1CUP4_9ACTN</name>
<keyword evidence="2" id="KW-1185">Reference proteome</keyword>
<comment type="caution">
    <text evidence="1">The sequence shown here is derived from an EMBL/GenBank/DDBJ whole genome shotgun (WGS) entry which is preliminary data.</text>
</comment>
<gene>
    <name evidence="1" type="ORF">ACFPZ3_32160</name>
</gene>
<dbReference type="Proteomes" id="UP001596058">
    <property type="component" value="Unassembled WGS sequence"/>
</dbReference>
<dbReference type="RefSeq" id="WP_379518050.1">
    <property type="nucleotide sequence ID" value="NZ_JBHSPA010000038.1"/>
</dbReference>
<evidence type="ECO:0000313" key="2">
    <source>
        <dbReference type="Proteomes" id="UP001596058"/>
    </source>
</evidence>
<accession>A0ABW1CUP4</accession>
<protein>
    <submittedName>
        <fullName evidence="1">Uncharacterized protein</fullName>
    </submittedName>
</protein>
<reference evidence="2" key="1">
    <citation type="journal article" date="2019" name="Int. J. Syst. Evol. Microbiol.">
        <title>The Global Catalogue of Microorganisms (GCM) 10K type strain sequencing project: providing services to taxonomists for standard genome sequencing and annotation.</title>
        <authorList>
            <consortium name="The Broad Institute Genomics Platform"/>
            <consortium name="The Broad Institute Genome Sequencing Center for Infectious Disease"/>
            <person name="Wu L."/>
            <person name="Ma J."/>
        </authorList>
    </citation>
    <scope>NUCLEOTIDE SEQUENCE [LARGE SCALE GENOMIC DNA]</scope>
    <source>
        <strain evidence="2">CCUG 53903</strain>
    </source>
</reference>
<organism evidence="1 2">
    <name type="scientific">Nonomuraea insulae</name>
    <dbReference type="NCBI Taxonomy" id="1616787"/>
    <lineage>
        <taxon>Bacteria</taxon>
        <taxon>Bacillati</taxon>
        <taxon>Actinomycetota</taxon>
        <taxon>Actinomycetes</taxon>
        <taxon>Streptosporangiales</taxon>
        <taxon>Streptosporangiaceae</taxon>
        <taxon>Nonomuraea</taxon>
    </lineage>
</organism>
<proteinExistence type="predicted"/>
<evidence type="ECO:0000313" key="1">
    <source>
        <dbReference type="EMBL" id="MFC5828546.1"/>
    </source>
</evidence>